<dbReference type="STRING" id="1036808.A0A0C3EH41"/>
<dbReference type="HOGENOM" id="CLU_074407_1_4_1"/>
<dbReference type="OrthoDB" id="275000at2759"/>
<dbReference type="InterPro" id="IPR047859">
    <property type="entry name" value="Ribosomal_bL17_CS"/>
</dbReference>
<dbReference type="Gene3D" id="3.90.1030.10">
    <property type="entry name" value="Ribosomal protein L17"/>
    <property type="match status" value="1"/>
</dbReference>
<keyword evidence="7" id="KW-1185">Reference proteome</keyword>
<feature type="region of interest" description="Disordered" evidence="5">
    <location>
        <begin position="225"/>
        <end position="293"/>
    </location>
</feature>
<dbReference type="FunCoup" id="A0A0C3EH41">
    <property type="interactions" value="229"/>
</dbReference>
<dbReference type="SUPFAM" id="SSF64263">
    <property type="entry name" value="Prokaryotic ribosomal protein L17"/>
    <property type="match status" value="1"/>
</dbReference>
<dbReference type="InterPro" id="IPR036373">
    <property type="entry name" value="Ribosomal_bL17_sf"/>
</dbReference>
<evidence type="ECO:0000256" key="3">
    <source>
        <dbReference type="ARBA" id="ARBA00023274"/>
    </source>
</evidence>
<evidence type="ECO:0000256" key="4">
    <source>
        <dbReference type="RuleBase" id="RU000660"/>
    </source>
</evidence>
<reference evidence="7" key="2">
    <citation type="submission" date="2015-01" db="EMBL/GenBank/DDBJ databases">
        <title>Evolutionary Origins and Diversification of the Mycorrhizal Mutualists.</title>
        <authorList>
            <consortium name="DOE Joint Genome Institute"/>
            <consortium name="Mycorrhizal Genomics Consortium"/>
            <person name="Kohler A."/>
            <person name="Kuo A."/>
            <person name="Nagy L.G."/>
            <person name="Floudas D."/>
            <person name="Copeland A."/>
            <person name="Barry K.W."/>
            <person name="Cichocki N."/>
            <person name="Veneault-Fourrey C."/>
            <person name="LaButti K."/>
            <person name="Lindquist E.A."/>
            <person name="Lipzen A."/>
            <person name="Lundell T."/>
            <person name="Morin E."/>
            <person name="Murat C."/>
            <person name="Riley R."/>
            <person name="Ohm R."/>
            <person name="Sun H."/>
            <person name="Tunlid A."/>
            <person name="Henrissat B."/>
            <person name="Grigoriev I.V."/>
            <person name="Hibbett D.S."/>
            <person name="Martin F."/>
        </authorList>
    </citation>
    <scope>NUCLEOTIDE SEQUENCE [LARGE SCALE GENOMIC DNA]</scope>
    <source>
        <strain evidence="7">Foug A</strain>
    </source>
</reference>
<dbReference type="PROSITE" id="PS01167">
    <property type="entry name" value="RIBOSOMAL_L17"/>
    <property type="match status" value="1"/>
</dbReference>
<dbReference type="InterPro" id="IPR000456">
    <property type="entry name" value="Ribosomal_bL17"/>
</dbReference>
<sequence>MKHGAAFRKFSRTSSHRNLMLRNLVTSLFEHEQIRTTLPKAKDTARLADKIITLGKKGTESAYQRAQAFVLKPNVLPKLFETFAQRYANRPGGYTRIHRIDNRTGDNAPMALLELVDNPRDFKLEMTARTVGRDLLTEKLRWNSPRGVLNSGVDALESISREVKLGTHDKGELRPATRRNLQKVIRYRGNPSLRDVGKKASAWIDTLFAMPLQQRRVQMAADASADAKNKAKPTNFVDKFPKTGSRAGAAAPGDMRSAVRLAQGALARPRRPTRYVSAVPTPKPYDAKNLQTR</sequence>
<organism evidence="6 7">
    <name type="scientific">Scleroderma citrinum Foug A</name>
    <dbReference type="NCBI Taxonomy" id="1036808"/>
    <lineage>
        <taxon>Eukaryota</taxon>
        <taxon>Fungi</taxon>
        <taxon>Dikarya</taxon>
        <taxon>Basidiomycota</taxon>
        <taxon>Agaricomycotina</taxon>
        <taxon>Agaricomycetes</taxon>
        <taxon>Agaricomycetidae</taxon>
        <taxon>Boletales</taxon>
        <taxon>Sclerodermatineae</taxon>
        <taxon>Sclerodermataceae</taxon>
        <taxon>Scleroderma</taxon>
    </lineage>
</organism>
<accession>A0A0C3EH41</accession>
<dbReference type="NCBIfam" id="TIGR00059">
    <property type="entry name" value="L17"/>
    <property type="match status" value="1"/>
</dbReference>
<dbReference type="Pfam" id="PF01196">
    <property type="entry name" value="Ribosomal_L17"/>
    <property type="match status" value="1"/>
</dbReference>
<dbReference type="GO" id="GO:0006412">
    <property type="term" value="P:translation"/>
    <property type="evidence" value="ECO:0007669"/>
    <property type="project" value="InterPro"/>
</dbReference>
<dbReference type="GO" id="GO:0005762">
    <property type="term" value="C:mitochondrial large ribosomal subunit"/>
    <property type="evidence" value="ECO:0007669"/>
    <property type="project" value="TreeGrafter"/>
</dbReference>
<dbReference type="Proteomes" id="UP000053989">
    <property type="component" value="Unassembled WGS sequence"/>
</dbReference>
<evidence type="ECO:0000256" key="5">
    <source>
        <dbReference type="SAM" id="MobiDB-lite"/>
    </source>
</evidence>
<keyword evidence="2 4" id="KW-0689">Ribosomal protein</keyword>
<evidence type="ECO:0000256" key="1">
    <source>
        <dbReference type="ARBA" id="ARBA00008777"/>
    </source>
</evidence>
<dbReference type="InParanoid" id="A0A0C3EH41"/>
<evidence type="ECO:0000313" key="7">
    <source>
        <dbReference type="Proteomes" id="UP000053989"/>
    </source>
</evidence>
<proteinExistence type="inferred from homology"/>
<dbReference type="HAMAP" id="MF_01368">
    <property type="entry name" value="Ribosomal_bL17"/>
    <property type="match status" value="1"/>
</dbReference>
<keyword evidence="3 4" id="KW-0687">Ribonucleoprotein</keyword>
<dbReference type="PANTHER" id="PTHR14413:SF16">
    <property type="entry name" value="LARGE RIBOSOMAL SUBUNIT PROTEIN BL17M"/>
    <property type="match status" value="1"/>
</dbReference>
<dbReference type="PANTHER" id="PTHR14413">
    <property type="entry name" value="RIBOSOMAL PROTEIN L17"/>
    <property type="match status" value="1"/>
</dbReference>
<name>A0A0C3EH41_9AGAM</name>
<evidence type="ECO:0008006" key="8">
    <source>
        <dbReference type="Google" id="ProtNLM"/>
    </source>
</evidence>
<protein>
    <recommendedName>
        <fullName evidence="8">Ribosomal protein L17</fullName>
    </recommendedName>
</protein>
<reference evidence="6 7" key="1">
    <citation type="submission" date="2014-04" db="EMBL/GenBank/DDBJ databases">
        <authorList>
            <consortium name="DOE Joint Genome Institute"/>
            <person name="Kuo A."/>
            <person name="Kohler A."/>
            <person name="Nagy L.G."/>
            <person name="Floudas D."/>
            <person name="Copeland A."/>
            <person name="Barry K.W."/>
            <person name="Cichocki N."/>
            <person name="Veneault-Fourrey C."/>
            <person name="LaButti K."/>
            <person name="Lindquist E.A."/>
            <person name="Lipzen A."/>
            <person name="Lundell T."/>
            <person name="Morin E."/>
            <person name="Murat C."/>
            <person name="Sun H."/>
            <person name="Tunlid A."/>
            <person name="Henrissat B."/>
            <person name="Grigoriev I.V."/>
            <person name="Hibbett D.S."/>
            <person name="Martin F."/>
            <person name="Nordberg H.P."/>
            <person name="Cantor M.N."/>
            <person name="Hua S.X."/>
        </authorList>
    </citation>
    <scope>NUCLEOTIDE SEQUENCE [LARGE SCALE GENOMIC DNA]</scope>
    <source>
        <strain evidence="6 7">Foug A</strain>
    </source>
</reference>
<dbReference type="AlphaFoldDB" id="A0A0C3EH41"/>
<gene>
    <name evidence="6" type="ORF">SCLCIDRAFT_109015</name>
</gene>
<evidence type="ECO:0000313" key="6">
    <source>
        <dbReference type="EMBL" id="KIM67241.1"/>
    </source>
</evidence>
<evidence type="ECO:0000256" key="2">
    <source>
        <dbReference type="ARBA" id="ARBA00022980"/>
    </source>
</evidence>
<dbReference type="GO" id="GO:0003735">
    <property type="term" value="F:structural constituent of ribosome"/>
    <property type="evidence" value="ECO:0007669"/>
    <property type="project" value="InterPro"/>
</dbReference>
<dbReference type="EMBL" id="KN822014">
    <property type="protein sequence ID" value="KIM67241.1"/>
    <property type="molecule type" value="Genomic_DNA"/>
</dbReference>
<comment type="similarity">
    <text evidence="1 4">Belongs to the bacterial ribosomal protein bL17 family.</text>
</comment>